<feature type="domain" description="Aflatoxin regulatory protein" evidence="6">
    <location>
        <begin position="117"/>
        <end position="204"/>
    </location>
</feature>
<dbReference type="Proteomes" id="UP000829685">
    <property type="component" value="Unassembled WGS sequence"/>
</dbReference>
<gene>
    <name evidence="7" type="ORF">JX265_008362</name>
</gene>
<keyword evidence="3" id="KW-0238">DNA-binding</keyword>
<evidence type="ECO:0000259" key="6">
    <source>
        <dbReference type="Pfam" id="PF08493"/>
    </source>
</evidence>
<reference evidence="7" key="1">
    <citation type="submission" date="2021-03" db="EMBL/GenBank/DDBJ databases">
        <title>Revisited historic fungal species revealed as producer of novel bioactive compounds through whole genome sequencing and comparative genomics.</title>
        <authorList>
            <person name="Vignolle G.A."/>
            <person name="Hochenegger N."/>
            <person name="Mach R.L."/>
            <person name="Mach-Aigner A.R."/>
            <person name="Javad Rahimi M."/>
            <person name="Salim K.A."/>
            <person name="Chan C.M."/>
            <person name="Lim L.B.L."/>
            <person name="Cai F."/>
            <person name="Druzhinina I.S."/>
            <person name="U'Ren J.M."/>
            <person name="Derntl C."/>
        </authorList>
    </citation>
    <scope>NUCLEOTIDE SEQUENCE</scope>
    <source>
        <strain evidence="7">TUCIM 5799</strain>
    </source>
</reference>
<accession>A0A9P9WHU9</accession>
<keyword evidence="5" id="KW-0539">Nucleus</keyword>
<dbReference type="GO" id="GO:0045122">
    <property type="term" value="P:aflatoxin biosynthetic process"/>
    <property type="evidence" value="ECO:0007669"/>
    <property type="project" value="InterPro"/>
</dbReference>
<dbReference type="GO" id="GO:0005634">
    <property type="term" value="C:nucleus"/>
    <property type="evidence" value="ECO:0007669"/>
    <property type="project" value="InterPro"/>
</dbReference>
<name>A0A9P9WHU9_9PEZI</name>
<dbReference type="GO" id="GO:0006355">
    <property type="term" value="P:regulation of DNA-templated transcription"/>
    <property type="evidence" value="ECO:0007669"/>
    <property type="project" value="InterPro"/>
</dbReference>
<evidence type="ECO:0000256" key="2">
    <source>
        <dbReference type="ARBA" id="ARBA00023015"/>
    </source>
</evidence>
<evidence type="ECO:0000256" key="4">
    <source>
        <dbReference type="ARBA" id="ARBA00023163"/>
    </source>
</evidence>
<evidence type="ECO:0000313" key="7">
    <source>
        <dbReference type="EMBL" id="KAI1864638.1"/>
    </source>
</evidence>
<dbReference type="AlphaFoldDB" id="A0A9P9WHU9"/>
<dbReference type="EMBL" id="JAFIMR010000023">
    <property type="protein sequence ID" value="KAI1864638.1"/>
    <property type="molecule type" value="Genomic_DNA"/>
</dbReference>
<evidence type="ECO:0000256" key="5">
    <source>
        <dbReference type="ARBA" id="ARBA00023242"/>
    </source>
</evidence>
<organism evidence="7 8">
    <name type="scientific">Neoarthrinium moseri</name>
    <dbReference type="NCBI Taxonomy" id="1658444"/>
    <lineage>
        <taxon>Eukaryota</taxon>
        <taxon>Fungi</taxon>
        <taxon>Dikarya</taxon>
        <taxon>Ascomycota</taxon>
        <taxon>Pezizomycotina</taxon>
        <taxon>Sordariomycetes</taxon>
        <taxon>Xylariomycetidae</taxon>
        <taxon>Amphisphaeriales</taxon>
        <taxon>Apiosporaceae</taxon>
        <taxon>Neoarthrinium</taxon>
    </lineage>
</organism>
<dbReference type="Pfam" id="PF08493">
    <property type="entry name" value="AflR"/>
    <property type="match status" value="1"/>
</dbReference>
<keyword evidence="8" id="KW-1185">Reference proteome</keyword>
<dbReference type="InterPro" id="IPR013700">
    <property type="entry name" value="AflR"/>
</dbReference>
<evidence type="ECO:0000313" key="8">
    <source>
        <dbReference type="Proteomes" id="UP000829685"/>
    </source>
</evidence>
<keyword evidence="1" id="KW-0479">Metal-binding</keyword>
<evidence type="ECO:0000256" key="3">
    <source>
        <dbReference type="ARBA" id="ARBA00023125"/>
    </source>
</evidence>
<proteinExistence type="predicted"/>
<comment type="caution">
    <text evidence="7">The sequence shown here is derived from an EMBL/GenBank/DDBJ whole genome shotgun (WGS) entry which is preliminary data.</text>
</comment>
<keyword evidence="4" id="KW-0804">Transcription</keyword>
<dbReference type="GO" id="GO:0003677">
    <property type="term" value="F:DNA binding"/>
    <property type="evidence" value="ECO:0007669"/>
    <property type="project" value="UniProtKB-KW"/>
</dbReference>
<keyword evidence="2" id="KW-0805">Transcription regulation</keyword>
<protein>
    <recommendedName>
        <fullName evidence="6">Aflatoxin regulatory protein domain-containing protein</fullName>
    </recommendedName>
</protein>
<sequence length="325" mass="35347">MLDSSAHDYFSTVPVDLNFASPIQSYANTTCSSEFFPEFPLRGPRRSLAADTCVTNQSDQHFRSDTTSLSTQDLGTNDISTSNVSSATGLPLPHKQLFQELGNYQSQTLSQQPEGIKMALQLMGQLCCQEENPSYPDVSSSELESQANALVDESKAVVETVNEMLQCPGSEDGYFLVVVCLVISKVLNAYAKATQALSARERDAQRNLGSSASSVLSVWSAPGTESASSASPTINGRDPKVAQQLLDDLYQVRTSMNNLGAKIIFVCSKRDWLLGSDITPSGHDLAIPSFPFSAAVLNQLHDELQRRLSAISLRLINELKQSWAQ</sequence>
<dbReference type="GO" id="GO:0046872">
    <property type="term" value="F:metal ion binding"/>
    <property type="evidence" value="ECO:0007669"/>
    <property type="project" value="UniProtKB-KW"/>
</dbReference>
<evidence type="ECO:0000256" key="1">
    <source>
        <dbReference type="ARBA" id="ARBA00022723"/>
    </source>
</evidence>